<evidence type="ECO:0000256" key="1">
    <source>
        <dbReference type="SAM" id="MobiDB-lite"/>
    </source>
</evidence>
<reference evidence="2" key="1">
    <citation type="submission" date="2017-02" db="EMBL/GenBank/DDBJ databases">
        <title>Delving into the versatile metabolic prowess of the omnipresent phylum Bacteroidetes.</title>
        <authorList>
            <person name="Nobu M.K."/>
            <person name="Mei R."/>
            <person name="Narihiro T."/>
            <person name="Kuroda K."/>
            <person name="Liu W.-T."/>
        </authorList>
    </citation>
    <scope>NUCLEOTIDE SEQUENCE</scope>
    <source>
        <strain evidence="2">ADurb.Bin417</strain>
    </source>
</reference>
<proteinExistence type="predicted"/>
<name>A0A1V5MDG5_UNCT6</name>
<feature type="compositionally biased region" description="Basic and acidic residues" evidence="1">
    <location>
        <begin position="1"/>
        <end position="22"/>
    </location>
</feature>
<feature type="region of interest" description="Disordered" evidence="1">
    <location>
        <begin position="1"/>
        <end position="25"/>
    </location>
</feature>
<gene>
    <name evidence="2" type="ORF">BWY73_01137</name>
</gene>
<accession>A0A1V5MDG5</accession>
<dbReference type="Proteomes" id="UP000485484">
    <property type="component" value="Unassembled WGS sequence"/>
</dbReference>
<organism evidence="2">
    <name type="scientific">candidate division TA06 bacterium ADurb.Bin417</name>
    <dbReference type="NCBI Taxonomy" id="1852828"/>
    <lineage>
        <taxon>Bacteria</taxon>
        <taxon>Bacteria division TA06</taxon>
    </lineage>
</organism>
<sequence>MGKGEVDRFRVDRQGGRDRTETRPAQGDLVDELVLDQEVDAQGPVVGVGNLKQLGLDQHFVGRYVQGADQVFNVPGLGGAAGVDDDRVGAQVGGYVLQPERVADDLGDCPGLRVMEVEDLFFLQGQAAGGFLEFGRGHDHDDVVPFQVVEPVGFHDQIQDLAQGDVLDVHGHGAGDARREDDVDAGQLVDLAEGLLQVKISHIDGNRGVADLSQQAGGRGGGLGEGRIEFLDGQLAVTDHLQELVPFEGQPPFAEIEGGIDQLFLGDERLVFEPFEIGGNVQDYGFSLGGQVQPFLLVVDEEFLESGLTGSRVGKDNRQVLFALDPVGGQALVDLNVKRLVPGGDRRHLGEEGKGLGVIAGPVS</sequence>
<protein>
    <submittedName>
        <fullName evidence="2">Uncharacterized protein</fullName>
    </submittedName>
</protein>
<evidence type="ECO:0000313" key="2">
    <source>
        <dbReference type="EMBL" id="OPZ91264.1"/>
    </source>
</evidence>
<comment type="caution">
    <text evidence="2">The sequence shown here is derived from an EMBL/GenBank/DDBJ whole genome shotgun (WGS) entry which is preliminary data.</text>
</comment>
<dbReference type="AlphaFoldDB" id="A0A1V5MDG5"/>
<dbReference type="EMBL" id="MWAK01000189">
    <property type="protein sequence ID" value="OPZ91264.1"/>
    <property type="molecule type" value="Genomic_DNA"/>
</dbReference>